<keyword evidence="15" id="KW-1185">Reference proteome</keyword>
<dbReference type="GO" id="GO:0005506">
    <property type="term" value="F:iron ion binding"/>
    <property type="evidence" value="ECO:0007669"/>
    <property type="project" value="InterPro"/>
</dbReference>
<feature type="binding site" description="axial binding residue" evidence="11">
    <location>
        <position position="475"/>
    </location>
    <ligand>
        <name>heme</name>
        <dbReference type="ChEBI" id="CHEBI:30413"/>
    </ligand>
    <ligandPart>
        <name>Fe</name>
        <dbReference type="ChEBI" id="CHEBI:18248"/>
    </ligandPart>
</feature>
<dbReference type="AlphaFoldDB" id="A0A9D5GY08"/>
<keyword evidence="3 11" id="KW-0349">Heme</keyword>
<reference evidence="14 15" key="1">
    <citation type="journal article" date="2022" name="Nat. Genet.">
        <title>Improved pea reference genome and pan-genome highlight genomic features and evolutionary characteristics.</title>
        <authorList>
            <person name="Yang T."/>
            <person name="Liu R."/>
            <person name="Luo Y."/>
            <person name="Hu S."/>
            <person name="Wang D."/>
            <person name="Wang C."/>
            <person name="Pandey M.K."/>
            <person name="Ge S."/>
            <person name="Xu Q."/>
            <person name="Li N."/>
            <person name="Li G."/>
            <person name="Huang Y."/>
            <person name="Saxena R.K."/>
            <person name="Ji Y."/>
            <person name="Li M."/>
            <person name="Yan X."/>
            <person name="He Y."/>
            <person name="Liu Y."/>
            <person name="Wang X."/>
            <person name="Xiang C."/>
            <person name="Varshney R.K."/>
            <person name="Ding H."/>
            <person name="Gao S."/>
            <person name="Zong X."/>
        </authorList>
    </citation>
    <scope>NUCLEOTIDE SEQUENCE [LARGE SCALE GENOMIC DNA]</scope>
    <source>
        <strain evidence="14 15">cv. Zhongwan 6</strain>
    </source>
</reference>
<dbReference type="PRINTS" id="PR00463">
    <property type="entry name" value="EP450I"/>
</dbReference>
<dbReference type="InterPro" id="IPR002401">
    <property type="entry name" value="Cyt_P450_E_grp-I"/>
</dbReference>
<evidence type="ECO:0000256" key="11">
    <source>
        <dbReference type="PIRSR" id="PIRSR602401-1"/>
    </source>
</evidence>
<dbReference type="OrthoDB" id="1470350at2759"/>
<dbReference type="GO" id="GO:0004497">
    <property type="term" value="F:monooxygenase activity"/>
    <property type="evidence" value="ECO:0007669"/>
    <property type="project" value="UniProtKB-KW"/>
</dbReference>
<keyword evidence="10 13" id="KW-0472">Membrane</keyword>
<evidence type="ECO:0000256" key="10">
    <source>
        <dbReference type="ARBA" id="ARBA00023136"/>
    </source>
</evidence>
<dbReference type="GO" id="GO:0020037">
    <property type="term" value="F:heme binding"/>
    <property type="evidence" value="ECO:0007669"/>
    <property type="project" value="InterPro"/>
</dbReference>
<evidence type="ECO:0000256" key="4">
    <source>
        <dbReference type="ARBA" id="ARBA00022692"/>
    </source>
</evidence>
<dbReference type="PANTHER" id="PTHR24282">
    <property type="entry name" value="CYTOCHROME P450 FAMILY MEMBER"/>
    <property type="match status" value="1"/>
</dbReference>
<evidence type="ECO:0008006" key="16">
    <source>
        <dbReference type="Google" id="ProtNLM"/>
    </source>
</evidence>
<protein>
    <recommendedName>
        <fullName evidence="16">Cytochrome P450</fullName>
    </recommendedName>
</protein>
<dbReference type="InterPro" id="IPR036396">
    <property type="entry name" value="Cyt_P450_sf"/>
</dbReference>
<evidence type="ECO:0000256" key="7">
    <source>
        <dbReference type="ARBA" id="ARBA00023002"/>
    </source>
</evidence>
<evidence type="ECO:0000256" key="6">
    <source>
        <dbReference type="ARBA" id="ARBA00022989"/>
    </source>
</evidence>
<keyword evidence="5 11" id="KW-0479">Metal-binding</keyword>
<dbReference type="GO" id="GO:0016705">
    <property type="term" value="F:oxidoreductase activity, acting on paired donors, with incorporation or reduction of molecular oxygen"/>
    <property type="evidence" value="ECO:0007669"/>
    <property type="project" value="InterPro"/>
</dbReference>
<proteinExistence type="inferred from homology"/>
<dbReference type="InterPro" id="IPR001128">
    <property type="entry name" value="Cyt_P450"/>
</dbReference>
<evidence type="ECO:0000313" key="15">
    <source>
        <dbReference type="Proteomes" id="UP001058974"/>
    </source>
</evidence>
<comment type="similarity">
    <text evidence="2 12">Belongs to the cytochrome P450 family.</text>
</comment>
<comment type="caution">
    <text evidence="14">The sequence shown here is derived from an EMBL/GenBank/DDBJ whole genome shotgun (WGS) entry which is preliminary data.</text>
</comment>
<dbReference type="PRINTS" id="PR00385">
    <property type="entry name" value="P450"/>
</dbReference>
<keyword evidence="6 13" id="KW-1133">Transmembrane helix</keyword>
<organism evidence="14 15">
    <name type="scientific">Pisum sativum</name>
    <name type="common">Garden pea</name>
    <name type="synonym">Lathyrus oleraceus</name>
    <dbReference type="NCBI Taxonomy" id="3888"/>
    <lineage>
        <taxon>Eukaryota</taxon>
        <taxon>Viridiplantae</taxon>
        <taxon>Streptophyta</taxon>
        <taxon>Embryophyta</taxon>
        <taxon>Tracheophyta</taxon>
        <taxon>Spermatophyta</taxon>
        <taxon>Magnoliopsida</taxon>
        <taxon>eudicotyledons</taxon>
        <taxon>Gunneridae</taxon>
        <taxon>Pentapetalae</taxon>
        <taxon>rosids</taxon>
        <taxon>fabids</taxon>
        <taxon>Fabales</taxon>
        <taxon>Fabaceae</taxon>
        <taxon>Papilionoideae</taxon>
        <taxon>50 kb inversion clade</taxon>
        <taxon>NPAAA clade</taxon>
        <taxon>Hologalegina</taxon>
        <taxon>IRL clade</taxon>
        <taxon>Fabeae</taxon>
        <taxon>Lathyrus</taxon>
    </lineage>
</organism>
<keyword evidence="9 12" id="KW-0503">Monooxygenase</keyword>
<keyword evidence="4 13" id="KW-0812">Transmembrane</keyword>
<dbReference type="InterPro" id="IPR050665">
    <property type="entry name" value="Cytochrome_P450_Monooxygen"/>
</dbReference>
<comment type="cofactor">
    <cofactor evidence="11">
        <name>heme</name>
        <dbReference type="ChEBI" id="CHEBI:30413"/>
    </cofactor>
</comment>
<dbReference type="PANTHER" id="PTHR24282:SF130">
    <property type="entry name" value="CYTOCHROME P450 FAMILY PROTEIN"/>
    <property type="match status" value="1"/>
</dbReference>
<evidence type="ECO:0000256" key="2">
    <source>
        <dbReference type="ARBA" id="ARBA00010617"/>
    </source>
</evidence>
<dbReference type="Proteomes" id="UP001058974">
    <property type="component" value="Chromosome 1"/>
</dbReference>
<dbReference type="EMBL" id="JAMSHJ010000001">
    <property type="protein sequence ID" value="KAI5445395.1"/>
    <property type="molecule type" value="Genomic_DNA"/>
</dbReference>
<dbReference type="Gramene" id="PSAT_LOCUS5265_t1">
    <property type="protein sequence ID" value="CAL5184801.1"/>
    <property type="gene ID" value="PSAT_LOCUS5265"/>
</dbReference>
<evidence type="ECO:0000256" key="1">
    <source>
        <dbReference type="ARBA" id="ARBA00004167"/>
    </source>
</evidence>
<dbReference type="Pfam" id="PF00067">
    <property type="entry name" value="p450"/>
    <property type="match status" value="1"/>
</dbReference>
<evidence type="ECO:0000256" key="8">
    <source>
        <dbReference type="ARBA" id="ARBA00023004"/>
    </source>
</evidence>
<evidence type="ECO:0000256" key="12">
    <source>
        <dbReference type="RuleBase" id="RU000461"/>
    </source>
</evidence>
<name>A0A9D5GY08_PEA</name>
<comment type="subcellular location">
    <subcellularLocation>
        <location evidence="1">Membrane</location>
        <topology evidence="1">Single-pass membrane protein</topology>
    </subcellularLocation>
</comment>
<accession>A0A9D5GY08</accession>
<dbReference type="PROSITE" id="PS00086">
    <property type="entry name" value="CYTOCHROME_P450"/>
    <property type="match status" value="1"/>
</dbReference>
<keyword evidence="8 11" id="KW-0408">Iron</keyword>
<dbReference type="SUPFAM" id="SSF48264">
    <property type="entry name" value="Cytochrome P450"/>
    <property type="match status" value="1"/>
</dbReference>
<dbReference type="Gene3D" id="1.10.630.10">
    <property type="entry name" value="Cytochrome P450"/>
    <property type="match status" value="1"/>
</dbReference>
<gene>
    <name evidence="14" type="ORF">KIW84_013580</name>
</gene>
<evidence type="ECO:0000256" key="3">
    <source>
        <dbReference type="ARBA" id="ARBA00022617"/>
    </source>
</evidence>
<sequence>MELEYQWVMGKLWWTVGLIVISSVIILVEKVLLKPRRIRSVIEKQGINGPKPSFPYGNISEMQQIRPQPSASADPYQEWIHSLFPYFQTWKQRYGSVYLYSTGLKQHLYVGKPELIKDINLHTSLDLGRPSYLSKPLMPMLGNGILRANGQLWSFQRNLIVPEFFMSKIKNMIDIMEESTLTIIKKWETCITENKEKIAEIVIEVDLKILTEDIISKACFGSDYTQGKQIFSKLKDMQAALSKPSILFGFLNLSFFPTKESKEMWRLKKEVDELVMNIVCNREIQNRENNLNEKRSDLLQKILEGAANDTSLKDVVQNKNRTIIDLCKNIYFAGSESTALAITWTLLMLALHPEWQQRVRSEILDTFDNSSPRFFRDSTKLQKLKVLTTVIQESLRLYGPGVFATREVLADMKLGEFVLPKGIFTWLFIPSLHRDIDNWGTDATKFKPERFDNGVSAACKYPQAYIPFGLGSRSCLGQNFAITQMKIILSLLIYNFSFEVSPNYKHFPVYNMLLMPKYGLKLLVTKVDSSGK</sequence>
<dbReference type="InterPro" id="IPR017972">
    <property type="entry name" value="Cyt_P450_CS"/>
</dbReference>
<evidence type="ECO:0000313" key="14">
    <source>
        <dbReference type="EMBL" id="KAI5445395.1"/>
    </source>
</evidence>
<evidence type="ECO:0000256" key="13">
    <source>
        <dbReference type="SAM" id="Phobius"/>
    </source>
</evidence>
<feature type="transmembrane region" description="Helical" evidence="13">
    <location>
        <begin position="12"/>
        <end position="33"/>
    </location>
</feature>
<dbReference type="Gramene" id="Psat01G0358000-T1">
    <property type="protein sequence ID" value="KAI5445395.1"/>
    <property type="gene ID" value="KIW84_013580"/>
</dbReference>
<keyword evidence="7 12" id="KW-0560">Oxidoreductase</keyword>
<evidence type="ECO:0000256" key="9">
    <source>
        <dbReference type="ARBA" id="ARBA00023033"/>
    </source>
</evidence>
<evidence type="ECO:0000256" key="5">
    <source>
        <dbReference type="ARBA" id="ARBA00022723"/>
    </source>
</evidence>
<dbReference type="GO" id="GO:0016020">
    <property type="term" value="C:membrane"/>
    <property type="evidence" value="ECO:0007669"/>
    <property type="project" value="UniProtKB-SubCell"/>
</dbReference>